<dbReference type="Gene3D" id="1.10.10.10">
    <property type="entry name" value="Winged helix-like DNA-binding domain superfamily/Winged helix DNA-binding domain"/>
    <property type="match status" value="1"/>
</dbReference>
<dbReference type="GO" id="GO:0003677">
    <property type="term" value="F:DNA binding"/>
    <property type="evidence" value="ECO:0007669"/>
    <property type="project" value="UniProtKB-KW"/>
</dbReference>
<dbReference type="PROSITE" id="PS50931">
    <property type="entry name" value="HTH_LYSR"/>
    <property type="match status" value="1"/>
</dbReference>
<sequence length="283" mass="30008">MDDVETRELRYFVAVAEELHFGRAADRLGIAQPALSRTVLRLERRLGVSLLERTSRSARLTVAGEVLLGEARIVLDAVGAATRRTRRAGAARGRLVLVLKPGGDAGLLPRILADYGADPDALEVELLFSIGERAAMIRDGRADVGLLHHPQNDLSGLDAEQLHTEERVVALAEDHPLAAKDVLYLADLAGEPQPHWPEAAPGTAANGPLVQDVGQLLQLVAVGRAVALVTESAARRPFQGVVYRPVPDAPPTTTVVAWSSGSRSRQVAAFVASAVRCAAAASS</sequence>
<dbReference type="InterPro" id="IPR000847">
    <property type="entry name" value="LysR_HTH_N"/>
</dbReference>
<dbReference type="InterPro" id="IPR036390">
    <property type="entry name" value="WH_DNA-bd_sf"/>
</dbReference>
<proteinExistence type="inferred from homology"/>
<evidence type="ECO:0000256" key="4">
    <source>
        <dbReference type="ARBA" id="ARBA00023163"/>
    </source>
</evidence>
<protein>
    <submittedName>
        <fullName evidence="6">LysR family transcriptional regulator</fullName>
    </submittedName>
</protein>
<name>A0A8J3YJN7_9ACTN</name>
<evidence type="ECO:0000259" key="5">
    <source>
        <dbReference type="PROSITE" id="PS50931"/>
    </source>
</evidence>
<dbReference type="GO" id="GO:0032993">
    <property type="term" value="C:protein-DNA complex"/>
    <property type="evidence" value="ECO:0007669"/>
    <property type="project" value="TreeGrafter"/>
</dbReference>
<dbReference type="InterPro" id="IPR005119">
    <property type="entry name" value="LysR_subst-bd"/>
</dbReference>
<dbReference type="Gene3D" id="3.40.190.10">
    <property type="entry name" value="Periplasmic binding protein-like II"/>
    <property type="match status" value="4"/>
</dbReference>
<evidence type="ECO:0000256" key="2">
    <source>
        <dbReference type="ARBA" id="ARBA00023015"/>
    </source>
</evidence>
<evidence type="ECO:0000313" key="7">
    <source>
        <dbReference type="Proteomes" id="UP000619260"/>
    </source>
</evidence>
<comment type="similarity">
    <text evidence="1">Belongs to the LysR transcriptional regulatory family.</text>
</comment>
<dbReference type="AlphaFoldDB" id="A0A8J3YJN7"/>
<comment type="caution">
    <text evidence="6">The sequence shown here is derived from an EMBL/GenBank/DDBJ whole genome shotgun (WGS) entry which is preliminary data.</text>
</comment>
<evidence type="ECO:0000256" key="1">
    <source>
        <dbReference type="ARBA" id="ARBA00009437"/>
    </source>
</evidence>
<accession>A0A8J3YJN7</accession>
<keyword evidence="7" id="KW-1185">Reference proteome</keyword>
<dbReference type="SUPFAM" id="SSF53850">
    <property type="entry name" value="Periplasmic binding protein-like II"/>
    <property type="match status" value="1"/>
</dbReference>
<dbReference type="FunFam" id="1.10.10.10:FF:000001">
    <property type="entry name" value="LysR family transcriptional regulator"/>
    <property type="match status" value="1"/>
</dbReference>
<dbReference type="GO" id="GO:0003700">
    <property type="term" value="F:DNA-binding transcription factor activity"/>
    <property type="evidence" value="ECO:0007669"/>
    <property type="project" value="InterPro"/>
</dbReference>
<dbReference type="RefSeq" id="WP_203898826.1">
    <property type="nucleotide sequence ID" value="NZ_BOPF01000007.1"/>
</dbReference>
<keyword evidence="2" id="KW-0805">Transcription regulation</keyword>
<dbReference type="Proteomes" id="UP000619260">
    <property type="component" value="Unassembled WGS sequence"/>
</dbReference>
<dbReference type="Pfam" id="PF03466">
    <property type="entry name" value="LysR_substrate"/>
    <property type="match status" value="1"/>
</dbReference>
<dbReference type="CDD" id="cd08414">
    <property type="entry name" value="PBP2_LTTR_aromatics_like"/>
    <property type="match status" value="1"/>
</dbReference>
<dbReference type="PRINTS" id="PR00039">
    <property type="entry name" value="HTHLYSR"/>
</dbReference>
<evidence type="ECO:0000313" key="6">
    <source>
        <dbReference type="EMBL" id="GIJ45260.1"/>
    </source>
</evidence>
<dbReference type="EMBL" id="BOPF01000007">
    <property type="protein sequence ID" value="GIJ45260.1"/>
    <property type="molecule type" value="Genomic_DNA"/>
</dbReference>
<organism evidence="6 7">
    <name type="scientific">Virgisporangium aliadipatigenens</name>
    <dbReference type="NCBI Taxonomy" id="741659"/>
    <lineage>
        <taxon>Bacteria</taxon>
        <taxon>Bacillati</taxon>
        <taxon>Actinomycetota</taxon>
        <taxon>Actinomycetes</taxon>
        <taxon>Micromonosporales</taxon>
        <taxon>Micromonosporaceae</taxon>
        <taxon>Virgisporangium</taxon>
    </lineage>
</organism>
<reference evidence="6" key="1">
    <citation type="submission" date="2021-01" db="EMBL/GenBank/DDBJ databases">
        <title>Whole genome shotgun sequence of Virgisporangium aliadipatigenens NBRC 105644.</title>
        <authorList>
            <person name="Komaki H."/>
            <person name="Tamura T."/>
        </authorList>
    </citation>
    <scope>NUCLEOTIDE SEQUENCE</scope>
    <source>
        <strain evidence="6">NBRC 105644</strain>
    </source>
</reference>
<feature type="domain" description="HTH lysR-type" evidence="5">
    <location>
        <begin position="4"/>
        <end position="61"/>
    </location>
</feature>
<gene>
    <name evidence="6" type="ORF">Val02_21460</name>
</gene>
<dbReference type="InterPro" id="IPR036388">
    <property type="entry name" value="WH-like_DNA-bd_sf"/>
</dbReference>
<dbReference type="SUPFAM" id="SSF46785">
    <property type="entry name" value="Winged helix' DNA-binding domain"/>
    <property type="match status" value="1"/>
</dbReference>
<keyword evidence="4" id="KW-0804">Transcription</keyword>
<dbReference type="PANTHER" id="PTHR30346">
    <property type="entry name" value="TRANSCRIPTIONAL DUAL REGULATOR HCAR-RELATED"/>
    <property type="match status" value="1"/>
</dbReference>
<dbReference type="Pfam" id="PF00126">
    <property type="entry name" value="HTH_1"/>
    <property type="match status" value="1"/>
</dbReference>
<dbReference type="PANTHER" id="PTHR30346:SF0">
    <property type="entry name" value="HCA OPERON TRANSCRIPTIONAL ACTIVATOR HCAR"/>
    <property type="match status" value="1"/>
</dbReference>
<evidence type="ECO:0000256" key="3">
    <source>
        <dbReference type="ARBA" id="ARBA00023125"/>
    </source>
</evidence>
<keyword evidence="3" id="KW-0238">DNA-binding</keyword>